<reference evidence="1" key="1">
    <citation type="journal article" date="2021" name="Proc. Natl. Acad. Sci. U.S.A.">
        <title>A Catalog of Tens of Thousands of Viruses from Human Metagenomes Reveals Hidden Associations with Chronic Diseases.</title>
        <authorList>
            <person name="Tisza M.J."/>
            <person name="Buck C.B."/>
        </authorList>
    </citation>
    <scope>NUCLEOTIDE SEQUENCE</scope>
    <source>
        <strain evidence="1">CtaOv25</strain>
    </source>
</reference>
<protein>
    <submittedName>
        <fullName evidence="1">Uncharacterized protein</fullName>
    </submittedName>
</protein>
<sequence>MFTSKKKMMQEIETLKEEADMNKKICYATAGGCLLSNVLSISALLSMRSVKKCIIENNEYLVDEMQKCGVIKSDDDDEESV</sequence>
<name>A0A8S5R595_9CAUD</name>
<dbReference type="EMBL" id="BK015820">
    <property type="protein sequence ID" value="DAE26552.1"/>
    <property type="molecule type" value="Genomic_DNA"/>
</dbReference>
<proteinExistence type="predicted"/>
<organism evidence="1">
    <name type="scientific">Myoviridae sp. ctaOv25</name>
    <dbReference type="NCBI Taxonomy" id="2827290"/>
    <lineage>
        <taxon>Viruses</taxon>
        <taxon>Duplodnaviria</taxon>
        <taxon>Heunggongvirae</taxon>
        <taxon>Uroviricota</taxon>
        <taxon>Caudoviricetes</taxon>
    </lineage>
</organism>
<accession>A0A8S5R595</accession>
<evidence type="ECO:0000313" key="1">
    <source>
        <dbReference type="EMBL" id="DAE26552.1"/>
    </source>
</evidence>